<reference evidence="1" key="1">
    <citation type="submission" date="2021-01" db="EMBL/GenBank/DDBJ databases">
        <authorList>
            <person name="Sun Q."/>
        </authorList>
    </citation>
    <scope>NUCLEOTIDE SEQUENCE</scope>
    <source>
        <strain evidence="1">YIM B02566</strain>
    </source>
</reference>
<name>A0ACC5R4Y9_9HYPH</name>
<evidence type="ECO:0000313" key="1">
    <source>
        <dbReference type="EMBL" id="MBK1867736.1"/>
    </source>
</evidence>
<gene>
    <name evidence="1" type="ORF">JHL16_15365</name>
</gene>
<sequence length="252" mass="27250">MTWLYFLSFPTLFLVLLIMTGLVSTALWALPKLPPVAHLMRWGKAMSPVLQGICGTLFVLATTFLSSSVWTAEDKAYEAVAIEARQVRQLRTLAHLFAEPRRSELVNLVSEYAGQTAAEWPLMTDAGGGRGAEQVLTALYGAAVSLAGSEQMLSGEIMQALNAVGDARERRLDIARNSVNEDQWVVMLILALILGAAVTFVHVEEDKARAVALGLVTVMVATALLLMIMHDRPFIGYEALGPEAIVAAARGL</sequence>
<protein>
    <submittedName>
        <fullName evidence="1">DUF4239 domain-containing protein</fullName>
    </submittedName>
</protein>
<accession>A0ACC5R4Y9</accession>
<organism evidence="1 2">
    <name type="scientific">Taklimakanibacter albus</name>
    <dbReference type="NCBI Taxonomy" id="2800327"/>
    <lineage>
        <taxon>Bacteria</taxon>
        <taxon>Pseudomonadati</taxon>
        <taxon>Pseudomonadota</taxon>
        <taxon>Alphaproteobacteria</taxon>
        <taxon>Hyphomicrobiales</taxon>
        <taxon>Aestuariivirgaceae</taxon>
        <taxon>Taklimakanibacter</taxon>
    </lineage>
</organism>
<comment type="caution">
    <text evidence="1">The sequence shown here is derived from an EMBL/GenBank/DDBJ whole genome shotgun (WGS) entry which is preliminary data.</text>
</comment>
<evidence type="ECO:0000313" key="2">
    <source>
        <dbReference type="Proteomes" id="UP000616151"/>
    </source>
</evidence>
<proteinExistence type="predicted"/>
<dbReference type="EMBL" id="JAENHL010000007">
    <property type="protein sequence ID" value="MBK1867736.1"/>
    <property type="molecule type" value="Genomic_DNA"/>
</dbReference>
<keyword evidence="2" id="KW-1185">Reference proteome</keyword>
<dbReference type="Proteomes" id="UP000616151">
    <property type="component" value="Unassembled WGS sequence"/>
</dbReference>